<proteinExistence type="predicted"/>
<protein>
    <recommendedName>
        <fullName evidence="1">GIY-YIG domain-containing protein</fullName>
    </recommendedName>
</protein>
<gene>
    <name evidence="2" type="ORF">PLOB_00008016</name>
</gene>
<organism evidence="2 3">
    <name type="scientific">Porites lobata</name>
    <dbReference type="NCBI Taxonomy" id="104759"/>
    <lineage>
        <taxon>Eukaryota</taxon>
        <taxon>Metazoa</taxon>
        <taxon>Cnidaria</taxon>
        <taxon>Anthozoa</taxon>
        <taxon>Hexacorallia</taxon>
        <taxon>Scleractinia</taxon>
        <taxon>Fungiina</taxon>
        <taxon>Poritidae</taxon>
        <taxon>Porites</taxon>
    </lineage>
</organism>
<accession>A0ABN8QNX1</accession>
<feature type="domain" description="GIY-YIG" evidence="1">
    <location>
        <begin position="41"/>
        <end position="101"/>
    </location>
</feature>
<dbReference type="Proteomes" id="UP001159405">
    <property type="component" value="Unassembled WGS sequence"/>
</dbReference>
<name>A0ABN8QNX1_9CNID</name>
<dbReference type="EMBL" id="CALNXK010000139">
    <property type="protein sequence ID" value="CAH3167043.1"/>
    <property type="molecule type" value="Genomic_DNA"/>
</dbReference>
<evidence type="ECO:0000259" key="1">
    <source>
        <dbReference type="PROSITE" id="PS50164"/>
    </source>
</evidence>
<reference evidence="2 3" key="1">
    <citation type="submission" date="2022-05" db="EMBL/GenBank/DDBJ databases">
        <authorList>
            <consortium name="Genoscope - CEA"/>
            <person name="William W."/>
        </authorList>
    </citation>
    <scope>NUCLEOTIDE SEQUENCE [LARGE SCALE GENOMIC DNA]</scope>
</reference>
<dbReference type="SUPFAM" id="SSF82771">
    <property type="entry name" value="GIY-YIG endonuclease"/>
    <property type="match status" value="1"/>
</dbReference>
<dbReference type="Gene3D" id="3.40.1440.10">
    <property type="entry name" value="GIY-YIG endonuclease"/>
    <property type="match status" value="1"/>
</dbReference>
<dbReference type="InterPro" id="IPR000305">
    <property type="entry name" value="GIY-YIG_endonuc"/>
</dbReference>
<comment type="caution">
    <text evidence="2">The sequence shown here is derived from an EMBL/GenBank/DDBJ whole genome shotgun (WGS) entry which is preliminary data.</text>
</comment>
<keyword evidence="3" id="KW-1185">Reference proteome</keyword>
<evidence type="ECO:0000313" key="3">
    <source>
        <dbReference type="Proteomes" id="UP001159405"/>
    </source>
</evidence>
<dbReference type="InterPro" id="IPR035901">
    <property type="entry name" value="GIY-YIG_endonuc_sf"/>
</dbReference>
<dbReference type="PROSITE" id="PS50164">
    <property type="entry name" value="GIY_YIG"/>
    <property type="match status" value="1"/>
</dbReference>
<sequence>GTLKCGSNRCQICTFLCVGRTFRSKTNGKEFRINYNLNCNSKNVVYLITCKVCGIQYVGSTTTTFRSRFNNHRSRINAHLKLSSENKRNDDFLYQHFHSSG</sequence>
<feature type="non-terminal residue" evidence="2">
    <location>
        <position position="1"/>
    </location>
</feature>
<feature type="non-terminal residue" evidence="2">
    <location>
        <position position="101"/>
    </location>
</feature>
<dbReference type="Pfam" id="PF01541">
    <property type="entry name" value="GIY-YIG"/>
    <property type="match status" value="1"/>
</dbReference>
<evidence type="ECO:0000313" key="2">
    <source>
        <dbReference type="EMBL" id="CAH3167043.1"/>
    </source>
</evidence>